<dbReference type="EMBL" id="CP104013">
    <property type="protein sequence ID" value="UYP44076.1"/>
    <property type="molecule type" value="Genomic_DNA"/>
</dbReference>
<dbReference type="Gene3D" id="3.40.1260.10">
    <property type="entry name" value="DsrEFH-like"/>
    <property type="match status" value="1"/>
</dbReference>
<evidence type="ECO:0000313" key="2">
    <source>
        <dbReference type="Proteomes" id="UP001208689"/>
    </source>
</evidence>
<dbReference type="InterPro" id="IPR027396">
    <property type="entry name" value="DsrEFH-like"/>
</dbReference>
<proteinExistence type="predicted"/>
<name>A0ABY6HKY3_9ARCH</name>
<evidence type="ECO:0008006" key="3">
    <source>
        <dbReference type="Google" id="ProtNLM"/>
    </source>
</evidence>
<dbReference type="PANTHER" id="PTHR34655:SF2">
    <property type="entry name" value="PEROXIREDOXIN FAMILY PROTEIN"/>
    <property type="match status" value="1"/>
</dbReference>
<gene>
    <name evidence="1" type="ORF">NEF87_000361</name>
</gene>
<dbReference type="Pfam" id="PF02635">
    <property type="entry name" value="DsrE"/>
    <property type="match status" value="1"/>
</dbReference>
<organism evidence="1 2">
    <name type="scientific">Candidatus Lokiarchaeum ossiferum</name>
    <dbReference type="NCBI Taxonomy" id="2951803"/>
    <lineage>
        <taxon>Archaea</taxon>
        <taxon>Promethearchaeati</taxon>
        <taxon>Promethearchaeota</taxon>
        <taxon>Promethearchaeia</taxon>
        <taxon>Promethearchaeales</taxon>
        <taxon>Promethearchaeaceae</taxon>
        <taxon>Candidatus Lokiarchaeum</taxon>
    </lineage>
</organism>
<sequence>MEKKKKDSLLYIQTSDDPERQYSPFVLAQSAKAMDIEAQIYFLGQGLRILKPDAAEALKMGDFPTIKEMIENTLKMGIPIYVCEASKKMLGWDKVELVDGLKIVGAATLNDLVLDAGGTMWF</sequence>
<dbReference type="PANTHER" id="PTHR34655">
    <property type="entry name" value="CONSERVED WITHIN P. AEROPHILUM"/>
    <property type="match status" value="1"/>
</dbReference>
<protein>
    <recommendedName>
        <fullName evidence="3">Sulfur reduction protein DsrE</fullName>
    </recommendedName>
</protein>
<dbReference type="InterPro" id="IPR003787">
    <property type="entry name" value="Sulphur_relay_DsrE/F-like"/>
</dbReference>
<accession>A0ABY6HKY3</accession>
<evidence type="ECO:0000313" key="1">
    <source>
        <dbReference type="EMBL" id="UYP44076.1"/>
    </source>
</evidence>
<dbReference type="Proteomes" id="UP001208689">
    <property type="component" value="Chromosome"/>
</dbReference>
<keyword evidence="2" id="KW-1185">Reference proteome</keyword>
<reference evidence="1" key="1">
    <citation type="submission" date="2022-09" db="EMBL/GenBank/DDBJ databases">
        <title>Actin cytoskeleton and complex cell architecture in an #Asgard archaeon.</title>
        <authorList>
            <person name="Ponce Toledo R.I."/>
            <person name="Schleper C."/>
            <person name="Rodrigues Oliveira T."/>
            <person name="Wollweber F."/>
            <person name="Xu J."/>
            <person name="Rittmann S."/>
            <person name="Klingl A."/>
            <person name="Pilhofer M."/>
        </authorList>
    </citation>
    <scope>NUCLEOTIDE SEQUENCE</scope>
    <source>
        <strain evidence="1">B-35</strain>
    </source>
</reference>
<dbReference type="SUPFAM" id="SSF75169">
    <property type="entry name" value="DsrEFH-like"/>
    <property type="match status" value="1"/>
</dbReference>